<name>A0A4R2RME6_9RHOB</name>
<proteinExistence type="predicted"/>
<reference evidence="1 2" key="1">
    <citation type="submission" date="2019-03" db="EMBL/GenBank/DDBJ databases">
        <title>Genomic Encyclopedia of Type Strains, Phase IV (KMG-IV): sequencing the most valuable type-strain genomes for metagenomic binning, comparative biology and taxonomic classification.</title>
        <authorList>
            <person name="Goeker M."/>
        </authorList>
    </citation>
    <scope>NUCLEOTIDE SEQUENCE [LARGE SCALE GENOMIC DNA]</scope>
    <source>
        <strain evidence="1 2">DSM 24766</strain>
    </source>
</reference>
<keyword evidence="2" id="KW-1185">Reference proteome</keyword>
<organism evidence="1 2">
    <name type="scientific">Rhodovulum bhavnagarense</name>
    <dbReference type="NCBI Taxonomy" id="992286"/>
    <lineage>
        <taxon>Bacteria</taxon>
        <taxon>Pseudomonadati</taxon>
        <taxon>Pseudomonadota</taxon>
        <taxon>Alphaproteobacteria</taxon>
        <taxon>Rhodobacterales</taxon>
        <taxon>Paracoccaceae</taxon>
        <taxon>Rhodovulum</taxon>
    </lineage>
</organism>
<dbReference type="Pfam" id="PF10636">
    <property type="entry name" value="hemP"/>
    <property type="match status" value="1"/>
</dbReference>
<protein>
    <submittedName>
        <fullName evidence="1">Hemin uptake protein HemP</fullName>
    </submittedName>
</protein>
<dbReference type="RefSeq" id="WP_132951471.1">
    <property type="nucleotide sequence ID" value="NZ_SLXU01000007.1"/>
</dbReference>
<dbReference type="InterPro" id="IPR019600">
    <property type="entry name" value="Hemin_uptake_protein_HemP"/>
</dbReference>
<dbReference type="EMBL" id="SLXU01000007">
    <property type="protein sequence ID" value="TCP60921.1"/>
    <property type="molecule type" value="Genomic_DNA"/>
</dbReference>
<dbReference type="Gene3D" id="2.10.70.10">
    <property type="entry name" value="Complement Module, domain 1"/>
    <property type="match status" value="1"/>
</dbReference>
<accession>A0A4R2RME6</accession>
<comment type="caution">
    <text evidence="1">The sequence shown here is derived from an EMBL/GenBank/DDBJ whole genome shotgun (WGS) entry which is preliminary data.</text>
</comment>
<dbReference type="AlphaFoldDB" id="A0A4R2RME6"/>
<gene>
    <name evidence="1" type="ORF">EV663_10796</name>
</gene>
<evidence type="ECO:0000313" key="2">
    <source>
        <dbReference type="Proteomes" id="UP000295050"/>
    </source>
</evidence>
<sequence>MSLIHDIRTNTATPVHDARILTEGGSTAIIVLDGTLYTLRITRAGKLILTK</sequence>
<dbReference type="Proteomes" id="UP000295050">
    <property type="component" value="Unassembled WGS sequence"/>
</dbReference>
<dbReference type="OrthoDB" id="7691333at2"/>
<evidence type="ECO:0000313" key="1">
    <source>
        <dbReference type="EMBL" id="TCP60921.1"/>
    </source>
</evidence>